<accession>A0A9W4U1X1</accession>
<dbReference type="AlphaFoldDB" id="A0A9W4U1X1"/>
<protein>
    <recommendedName>
        <fullName evidence="4">Secreted protein</fullName>
    </recommendedName>
</protein>
<evidence type="ECO:0000313" key="3">
    <source>
        <dbReference type="Proteomes" id="UP001152607"/>
    </source>
</evidence>
<dbReference type="Proteomes" id="UP001152607">
    <property type="component" value="Unassembled WGS sequence"/>
</dbReference>
<keyword evidence="1" id="KW-0732">Signal</keyword>
<reference evidence="2" key="1">
    <citation type="submission" date="2023-01" db="EMBL/GenBank/DDBJ databases">
        <authorList>
            <person name="Van Ghelder C."/>
            <person name="Rancurel C."/>
        </authorList>
    </citation>
    <scope>NUCLEOTIDE SEQUENCE</scope>
    <source>
        <strain evidence="2">CNCM I-4278</strain>
    </source>
</reference>
<sequence length="120" mass="13124">MPPLLSRLRWLAGLASATFCRTERMRHPPFRCSHPASLILLPPALFPRSPSFCSSHFPIHLHSVGGLGSSANSSPSSLAPSPRSSKPFFLSSSNFVCVDPVAAEINQLLNQLQQVPRFFL</sequence>
<name>A0A9W4U1X1_9PLEO</name>
<feature type="signal peptide" evidence="1">
    <location>
        <begin position="1"/>
        <end position="17"/>
    </location>
</feature>
<proteinExistence type="predicted"/>
<keyword evidence="3" id="KW-1185">Reference proteome</keyword>
<gene>
    <name evidence="2" type="ORF">PDIGIT_LOCUS362</name>
</gene>
<evidence type="ECO:0008006" key="4">
    <source>
        <dbReference type="Google" id="ProtNLM"/>
    </source>
</evidence>
<comment type="caution">
    <text evidence="2">The sequence shown here is derived from an EMBL/GenBank/DDBJ whole genome shotgun (WGS) entry which is preliminary data.</text>
</comment>
<dbReference type="EMBL" id="CAOQHR010000001">
    <property type="protein sequence ID" value="CAI6234923.1"/>
    <property type="molecule type" value="Genomic_DNA"/>
</dbReference>
<evidence type="ECO:0000313" key="2">
    <source>
        <dbReference type="EMBL" id="CAI6234923.1"/>
    </source>
</evidence>
<feature type="chain" id="PRO_5040992908" description="Secreted protein" evidence="1">
    <location>
        <begin position="18"/>
        <end position="120"/>
    </location>
</feature>
<organism evidence="2 3">
    <name type="scientific">Periconia digitata</name>
    <dbReference type="NCBI Taxonomy" id="1303443"/>
    <lineage>
        <taxon>Eukaryota</taxon>
        <taxon>Fungi</taxon>
        <taxon>Dikarya</taxon>
        <taxon>Ascomycota</taxon>
        <taxon>Pezizomycotina</taxon>
        <taxon>Dothideomycetes</taxon>
        <taxon>Pleosporomycetidae</taxon>
        <taxon>Pleosporales</taxon>
        <taxon>Massarineae</taxon>
        <taxon>Periconiaceae</taxon>
        <taxon>Periconia</taxon>
    </lineage>
</organism>
<evidence type="ECO:0000256" key="1">
    <source>
        <dbReference type="SAM" id="SignalP"/>
    </source>
</evidence>